<dbReference type="Gene3D" id="3.40.140.100">
    <property type="entry name" value="Ubiquitin-like modifier-activating enzyme ATG7 C-terminal domain"/>
    <property type="match status" value="1"/>
</dbReference>
<evidence type="ECO:0000256" key="5">
    <source>
        <dbReference type="ARBA" id="ARBA00023006"/>
    </source>
</evidence>
<dbReference type="GO" id="GO:0000407">
    <property type="term" value="C:phagophore assembly site"/>
    <property type="evidence" value="ECO:0007669"/>
    <property type="project" value="UniProtKB-SubCell"/>
</dbReference>
<dbReference type="Pfam" id="PF00899">
    <property type="entry name" value="ThiF"/>
    <property type="match status" value="1"/>
</dbReference>
<dbReference type="GO" id="GO:0032446">
    <property type="term" value="P:protein modification by small protein conjugation"/>
    <property type="evidence" value="ECO:0007669"/>
    <property type="project" value="TreeGrafter"/>
</dbReference>
<organism evidence="11">
    <name type="scientific">Hydra vulgaris</name>
    <name type="common">Hydra</name>
    <name type="synonym">Hydra attenuata</name>
    <dbReference type="NCBI Taxonomy" id="6087"/>
    <lineage>
        <taxon>Eukaryota</taxon>
        <taxon>Metazoa</taxon>
        <taxon>Cnidaria</taxon>
        <taxon>Hydrozoa</taxon>
        <taxon>Hydroidolina</taxon>
        <taxon>Anthoathecata</taxon>
        <taxon>Aplanulata</taxon>
        <taxon>Hydridae</taxon>
        <taxon>Hydra</taxon>
    </lineage>
</organism>
<dbReference type="GO" id="GO:0034727">
    <property type="term" value="P:piecemeal microautophagy of the nucleus"/>
    <property type="evidence" value="ECO:0007669"/>
    <property type="project" value="TreeGrafter"/>
</dbReference>
<dbReference type="Gene3D" id="3.40.50.720">
    <property type="entry name" value="NAD(P)-binding Rossmann-like Domain"/>
    <property type="match status" value="1"/>
</dbReference>
<feature type="domain" description="THIF-type NAD/FAD binding fold" evidence="9">
    <location>
        <begin position="337"/>
        <end position="594"/>
    </location>
</feature>
<dbReference type="NCBIfam" id="TIGR01381">
    <property type="entry name" value="E1_like_apg7"/>
    <property type="match status" value="1"/>
</dbReference>
<dbReference type="InterPro" id="IPR032197">
    <property type="entry name" value="Atg7_N"/>
</dbReference>
<comment type="similarity">
    <text evidence="1 7">Belongs to the ATG7 family.</text>
</comment>
<keyword evidence="4 7" id="KW-0653">Protein transport</keyword>
<proteinExistence type="evidence at transcript level"/>
<comment type="subcellular location">
    <subcellularLocation>
        <location evidence="7">Cytoplasm</location>
    </subcellularLocation>
    <subcellularLocation>
        <location evidence="7">Preautophagosomal structure</location>
    </subcellularLocation>
</comment>
<evidence type="ECO:0000256" key="2">
    <source>
        <dbReference type="ARBA" id="ARBA00017647"/>
    </source>
</evidence>
<protein>
    <recommendedName>
        <fullName evidence="2 7">Ubiquitin-like modifier-activating enzyme ATG7</fullName>
    </recommendedName>
    <alternativeName>
        <fullName evidence="7">Autophagy-related protein 7</fullName>
    </alternativeName>
</protein>
<dbReference type="GO" id="GO:0019779">
    <property type="term" value="F:Atg8 activating enzyme activity"/>
    <property type="evidence" value="ECO:0007669"/>
    <property type="project" value="TreeGrafter"/>
</dbReference>
<comment type="subunit">
    <text evidence="7">Homodimer.</text>
</comment>
<keyword evidence="7" id="KW-0963">Cytoplasm</keyword>
<dbReference type="GO" id="GO:0006995">
    <property type="term" value="P:cellular response to nitrogen starvation"/>
    <property type="evidence" value="ECO:0007669"/>
    <property type="project" value="TreeGrafter"/>
</dbReference>
<name>T2MHR4_HYDVU</name>
<feature type="domain" description="Ubiquitin-like modifier-activating enzyme Atg7 N-terminal" evidence="10">
    <location>
        <begin position="13"/>
        <end position="320"/>
    </location>
</feature>
<feature type="active site" description="Glycyl thioester intermediate" evidence="6">
    <location>
        <position position="554"/>
    </location>
</feature>
<dbReference type="Pfam" id="PF16420">
    <property type="entry name" value="ATG7_N"/>
    <property type="match status" value="1"/>
</dbReference>
<dbReference type="InterPro" id="IPR042523">
    <property type="entry name" value="Atg7_N_2"/>
</dbReference>
<evidence type="ECO:0000259" key="9">
    <source>
        <dbReference type="Pfam" id="PF00899"/>
    </source>
</evidence>
<gene>
    <name evidence="11" type="primary">ATG7</name>
</gene>
<feature type="non-terminal residue" evidence="11">
    <location>
        <position position="1"/>
    </location>
</feature>
<evidence type="ECO:0000256" key="7">
    <source>
        <dbReference type="RuleBase" id="RU366022"/>
    </source>
</evidence>
<reference evidence="11" key="1">
    <citation type="journal article" date="2013" name="Genome Biol. Evol.">
        <title>Punctuated emergences of genetic and phenotypic innovations in eumetazoan, bilaterian, euteleostome, and hominidae ancestors.</title>
        <authorList>
            <person name="Wenger Y."/>
            <person name="Galliot B."/>
        </authorList>
    </citation>
    <scope>NUCLEOTIDE SEQUENCE</scope>
    <source>
        <tissue evidence="11">Whole animals</tissue>
    </source>
</reference>
<dbReference type="OrthoDB" id="338614at2759"/>
<sequence>YFFYIGLIMSTTLQYVAFSSAVNVSFWHELSKHKLEEYKLDDTAKDIIGSFVNNDRDGLTCRLNIEFSAFNSKSDYHVPHSFYCPGLLINKNTVEDFKACDKKALLKDVAKQIIEDIKSGVAFENTSLLNRFLVLTFADLKRYDFYYWFAFPALNIKEHINIVSINPITAIYNETEIYSLEKAYDSLRDRVGHDPFAFILKKVGTEFESGLLSDWDQFYDGPVNVVLGFSDPSTMSENPGWPLRNLLTCISYQKKSSINHLSVICYRDRFNNGKREIKHSLFLEIDNLPEIELEENNVVGWEKNQRGKMGPRMVNLSATMDPLKLAESAVDLNLKLMRWRLVPDLDLDKIKSTKCLLLGSGTLGCNVARSLLGWGIQKITFVDNSRVSFSNPVRQTLFQFEDCLNGGKVKAQAAAESLKRIFPGVDATGVYLNIPMPGHAISVKDERSIQNDVATLEELISQHDAVFLLMDSRESRWLPSVIAASKRKILINAALGFDTFLVMRHGNQQLVLENFEEINSKTVRIPGHQLGCYFCNDVVAPGNSTIDRTLDQQCTVSRPGVSMMASASAVELLISLLQHPLGNLAPAETSANENHLEAEFETPIGIIPHQIRCFLSRFHIVLPACRAFDKCTCCSPLVLKAYEEDGFSFLHKVFNLPTFLEDLTGLTEFRNAINDSEIEQLVDTDDENNLVEN</sequence>
<comment type="function">
    <text evidence="7">E1-like activating enzyme involved in the 2 ubiquitin-like systems required for autophagy.</text>
</comment>
<dbReference type="FunFam" id="3.40.50.720:FF:000243">
    <property type="entry name" value="Ubiquitin-like modifier-activating enzyme ATG7"/>
    <property type="match status" value="1"/>
</dbReference>
<dbReference type="FunFam" id="3.40.140.70:FF:000001">
    <property type="entry name" value="Ubiquitin-like modifier-activating enzyme atg7"/>
    <property type="match status" value="1"/>
</dbReference>
<dbReference type="GO" id="GO:0015031">
    <property type="term" value="P:protein transport"/>
    <property type="evidence" value="ECO:0007669"/>
    <property type="project" value="UniProtKB-UniRule"/>
</dbReference>
<keyword evidence="3 7" id="KW-0813">Transport</keyword>
<dbReference type="InterPro" id="IPR006285">
    <property type="entry name" value="Atg7"/>
</dbReference>
<dbReference type="GO" id="GO:0000422">
    <property type="term" value="P:autophagy of mitochondrion"/>
    <property type="evidence" value="ECO:0007669"/>
    <property type="project" value="TreeGrafter"/>
</dbReference>
<dbReference type="EMBL" id="HAAD01005407">
    <property type="protein sequence ID" value="CDG71639.1"/>
    <property type="molecule type" value="mRNA"/>
</dbReference>
<evidence type="ECO:0000256" key="8">
    <source>
        <dbReference type="SAM" id="SignalP"/>
    </source>
</evidence>
<dbReference type="Gene3D" id="3.40.140.70">
    <property type="entry name" value="Ubiquitin-like modifier-activating enzyme ATG7 N-terminal domain"/>
    <property type="match status" value="1"/>
</dbReference>
<evidence type="ECO:0000256" key="1">
    <source>
        <dbReference type="ARBA" id="ARBA00010931"/>
    </source>
</evidence>
<keyword evidence="7" id="KW-0833">Ubl conjugation pathway</keyword>
<keyword evidence="8" id="KW-0732">Signal</keyword>
<evidence type="ECO:0000313" key="11">
    <source>
        <dbReference type="EMBL" id="CDG71639.1"/>
    </source>
</evidence>
<feature type="chain" id="PRO_5004603984" description="Ubiquitin-like modifier-activating enzyme ATG7" evidence="8">
    <location>
        <begin position="22"/>
        <end position="693"/>
    </location>
</feature>
<keyword evidence="5 7" id="KW-0072">Autophagy</keyword>
<dbReference type="AlphaFoldDB" id="T2MHR4"/>
<dbReference type="GO" id="GO:0019778">
    <property type="term" value="F:Atg12 activating enzyme activity"/>
    <property type="evidence" value="ECO:0007669"/>
    <property type="project" value="TreeGrafter"/>
</dbReference>
<evidence type="ECO:0000259" key="10">
    <source>
        <dbReference type="Pfam" id="PF16420"/>
    </source>
</evidence>
<dbReference type="CDD" id="cd01486">
    <property type="entry name" value="Apg7"/>
    <property type="match status" value="1"/>
</dbReference>
<dbReference type="InterPro" id="IPR035985">
    <property type="entry name" value="Ubiquitin-activating_enz"/>
</dbReference>
<evidence type="ECO:0000256" key="4">
    <source>
        <dbReference type="ARBA" id="ARBA00022927"/>
    </source>
</evidence>
<evidence type="ECO:0000256" key="6">
    <source>
        <dbReference type="PIRSR" id="PIRSR606285-1"/>
    </source>
</evidence>
<accession>T2MHR4</accession>
<dbReference type="InterPro" id="IPR042522">
    <property type="entry name" value="Atg7_N_1"/>
</dbReference>
<dbReference type="InterPro" id="IPR045886">
    <property type="entry name" value="ThiF/MoeB/HesA"/>
</dbReference>
<dbReference type="InterPro" id="IPR000594">
    <property type="entry name" value="ThiF_NAD_FAD-bd"/>
</dbReference>
<dbReference type="PANTHER" id="PTHR10953">
    <property type="entry name" value="UBIQUITIN-ACTIVATING ENZYME E1"/>
    <property type="match status" value="1"/>
</dbReference>
<evidence type="ECO:0000256" key="3">
    <source>
        <dbReference type="ARBA" id="ARBA00022448"/>
    </source>
</evidence>
<feature type="signal peptide" evidence="8">
    <location>
        <begin position="1"/>
        <end position="21"/>
    </location>
</feature>
<dbReference type="SUPFAM" id="SSF69572">
    <property type="entry name" value="Activating enzymes of the ubiquitin-like proteins"/>
    <property type="match status" value="1"/>
</dbReference>
<dbReference type="PANTHER" id="PTHR10953:SF3">
    <property type="entry name" value="UBIQUITIN-LIKE MODIFIER-ACTIVATING ENZYME ATG7"/>
    <property type="match status" value="1"/>
</dbReference>
<dbReference type="GO" id="GO:0000045">
    <property type="term" value="P:autophagosome assembly"/>
    <property type="evidence" value="ECO:0007669"/>
    <property type="project" value="TreeGrafter"/>
</dbReference>